<name>X0SAT9_9ZZZZ</name>
<organism evidence="1">
    <name type="scientific">marine sediment metagenome</name>
    <dbReference type="NCBI Taxonomy" id="412755"/>
    <lineage>
        <taxon>unclassified sequences</taxon>
        <taxon>metagenomes</taxon>
        <taxon>ecological metagenomes</taxon>
    </lineage>
</organism>
<gene>
    <name evidence="1" type="ORF">S01H1_06050</name>
</gene>
<protein>
    <submittedName>
        <fullName evidence="1">Uncharacterized protein</fullName>
    </submittedName>
</protein>
<sequence length="90" mass="10423">MTSLKVKTGPDEMEYFHSDEDNISVFDSDRHNLGVRVMIGAVRVATFYNCRWYRFYEPHWKTEEGPPAPDGTITCEEAGLSEELTKLYRS</sequence>
<comment type="caution">
    <text evidence="1">The sequence shown here is derived from an EMBL/GenBank/DDBJ whole genome shotgun (WGS) entry which is preliminary data.</text>
</comment>
<proteinExistence type="predicted"/>
<reference evidence="1" key="1">
    <citation type="journal article" date="2014" name="Front. Microbiol.">
        <title>High frequency of phylogenetically diverse reductive dehalogenase-homologous genes in deep subseafloor sedimentary metagenomes.</title>
        <authorList>
            <person name="Kawai M."/>
            <person name="Futagami T."/>
            <person name="Toyoda A."/>
            <person name="Takaki Y."/>
            <person name="Nishi S."/>
            <person name="Hori S."/>
            <person name="Arai W."/>
            <person name="Tsubouchi T."/>
            <person name="Morono Y."/>
            <person name="Uchiyama I."/>
            <person name="Ito T."/>
            <person name="Fujiyama A."/>
            <person name="Inagaki F."/>
            <person name="Takami H."/>
        </authorList>
    </citation>
    <scope>NUCLEOTIDE SEQUENCE</scope>
    <source>
        <strain evidence="1">Expedition CK06-06</strain>
    </source>
</reference>
<accession>X0SAT9</accession>
<dbReference type="EMBL" id="BARS01003139">
    <property type="protein sequence ID" value="GAF78173.1"/>
    <property type="molecule type" value="Genomic_DNA"/>
</dbReference>
<dbReference type="AlphaFoldDB" id="X0SAT9"/>
<evidence type="ECO:0000313" key="1">
    <source>
        <dbReference type="EMBL" id="GAF78173.1"/>
    </source>
</evidence>